<protein>
    <submittedName>
        <fullName evidence="3">Uncharacterized protein</fullName>
    </submittedName>
</protein>
<dbReference type="AlphaFoldDB" id="A0A508AAN8"/>
<reference evidence="3 4" key="1">
    <citation type="submission" date="2019-06" db="EMBL/GenBank/DDBJ databases">
        <title>Lysobacter alkalisoli sp. nov. isolated from saline soil.</title>
        <authorList>
            <person name="Sun J.-Q."/>
            <person name="Xu L."/>
        </authorList>
    </citation>
    <scope>NUCLEOTIDE SEQUENCE [LARGE SCALE GENOMIC DNA]</scope>
    <source>
        <strain evidence="3 4">JCM 31130</strain>
    </source>
</reference>
<feature type="region of interest" description="Disordered" evidence="1">
    <location>
        <begin position="161"/>
        <end position="180"/>
    </location>
</feature>
<comment type="caution">
    <text evidence="3">The sequence shown here is derived from an EMBL/GenBank/DDBJ whole genome shotgun (WGS) entry which is preliminary data.</text>
</comment>
<dbReference type="OrthoDB" id="7193459at2"/>
<proteinExistence type="predicted"/>
<name>A0A508AAN8_9GAMM</name>
<evidence type="ECO:0000256" key="2">
    <source>
        <dbReference type="SAM" id="SignalP"/>
    </source>
</evidence>
<feature type="chain" id="PRO_5021488352" evidence="2">
    <location>
        <begin position="41"/>
        <end position="180"/>
    </location>
</feature>
<evidence type="ECO:0000313" key="3">
    <source>
        <dbReference type="EMBL" id="TQD45574.1"/>
    </source>
</evidence>
<organism evidence="3 4">
    <name type="scientific">Marilutibacter aestuarii</name>
    <dbReference type="NCBI Taxonomy" id="1706195"/>
    <lineage>
        <taxon>Bacteria</taxon>
        <taxon>Pseudomonadati</taxon>
        <taxon>Pseudomonadota</taxon>
        <taxon>Gammaproteobacteria</taxon>
        <taxon>Lysobacterales</taxon>
        <taxon>Lysobacteraceae</taxon>
        <taxon>Marilutibacter</taxon>
    </lineage>
</organism>
<gene>
    <name evidence="3" type="ORF">FKV25_07835</name>
</gene>
<dbReference type="Proteomes" id="UP000318212">
    <property type="component" value="Unassembled WGS sequence"/>
</dbReference>
<sequence>MGQGPALGRASPFRETKEFVMKAVVLGCALLLCLSAPVRAANGVTALDVTRSAGAGFDAQRAAITRDLADGETYAELSASARAEVVAALDAMQGLLAESGTIEAMPPAQRVELFNAQEKVNTLLTQAAEDSRRVCKRERRVGSNFVVSTCQTVAERRRQQEAGADALRQGSLTPASVLGD</sequence>
<dbReference type="EMBL" id="VICE01000073">
    <property type="protein sequence ID" value="TQD45574.1"/>
    <property type="molecule type" value="Genomic_DNA"/>
</dbReference>
<keyword evidence="2" id="KW-0732">Signal</keyword>
<accession>A0A508AAN8</accession>
<evidence type="ECO:0000313" key="4">
    <source>
        <dbReference type="Proteomes" id="UP000318212"/>
    </source>
</evidence>
<evidence type="ECO:0000256" key="1">
    <source>
        <dbReference type="SAM" id="MobiDB-lite"/>
    </source>
</evidence>
<keyword evidence="4" id="KW-1185">Reference proteome</keyword>
<dbReference type="RefSeq" id="WP_141518234.1">
    <property type="nucleotide sequence ID" value="NZ_VICE01000073.1"/>
</dbReference>
<feature type="signal peptide" evidence="2">
    <location>
        <begin position="1"/>
        <end position="40"/>
    </location>
</feature>